<feature type="transmembrane region" description="Helical" evidence="1">
    <location>
        <begin position="131"/>
        <end position="164"/>
    </location>
</feature>
<keyword evidence="1" id="KW-0472">Membrane</keyword>
<reference evidence="2 3" key="1">
    <citation type="submission" date="2024-04" db="EMBL/GenBank/DDBJ databases">
        <title>Human intestinal bacterial collection.</title>
        <authorList>
            <person name="Pauvert C."/>
            <person name="Hitch T.C.A."/>
            <person name="Clavel T."/>
        </authorList>
    </citation>
    <scope>NUCLEOTIDE SEQUENCE [LARGE SCALE GENOMIC DNA]</scope>
    <source>
        <strain evidence="2 3">CLA-AA-H145</strain>
    </source>
</reference>
<evidence type="ECO:0000313" key="2">
    <source>
        <dbReference type="EMBL" id="MEQ2486968.1"/>
    </source>
</evidence>
<proteinExistence type="predicted"/>
<keyword evidence="1" id="KW-1133">Transmembrane helix</keyword>
<dbReference type="RefSeq" id="WP_215760014.1">
    <property type="nucleotide sequence ID" value="NZ_JAHKBE010000027.1"/>
</dbReference>
<name>A0ABV1FRB8_9BACT</name>
<protein>
    <submittedName>
        <fullName evidence="2">Uncharacterized protein</fullName>
    </submittedName>
</protein>
<feature type="transmembrane region" description="Helical" evidence="1">
    <location>
        <begin position="71"/>
        <end position="89"/>
    </location>
</feature>
<evidence type="ECO:0000256" key="1">
    <source>
        <dbReference type="SAM" id="Phobius"/>
    </source>
</evidence>
<dbReference type="Proteomes" id="UP001487296">
    <property type="component" value="Unassembled WGS sequence"/>
</dbReference>
<feature type="transmembrane region" description="Helical" evidence="1">
    <location>
        <begin position="101"/>
        <end position="124"/>
    </location>
</feature>
<organism evidence="2 3">
    <name type="scientific">Hallella faecis</name>
    <dbReference type="NCBI Taxonomy" id="2841596"/>
    <lineage>
        <taxon>Bacteria</taxon>
        <taxon>Pseudomonadati</taxon>
        <taxon>Bacteroidota</taxon>
        <taxon>Bacteroidia</taxon>
        <taxon>Bacteroidales</taxon>
        <taxon>Prevotellaceae</taxon>
        <taxon>Hallella</taxon>
    </lineage>
</organism>
<gene>
    <name evidence="2" type="ORF">AAAT34_07850</name>
</gene>
<sequence length="179" mass="20247">MKLCINSGCKHELDDYQERCPYCGWSQKSFKIDKSDEKRNADLSNTTFDQYIDFSNEAFVPHKERNAFVSIWLYFSIVANVLVSLINFFPKQAWGSNYPDAAIPLSIVSGVFGVINIIAIVMLLNWRKSGFLLLTISSIIGGLLAMLTSSFPVGLLGIVVWYFILQIKKEGKSCWEQLS</sequence>
<keyword evidence="1" id="KW-0812">Transmembrane</keyword>
<accession>A0ABV1FRB8</accession>
<comment type="caution">
    <text evidence="2">The sequence shown here is derived from an EMBL/GenBank/DDBJ whole genome shotgun (WGS) entry which is preliminary data.</text>
</comment>
<keyword evidence="3" id="KW-1185">Reference proteome</keyword>
<evidence type="ECO:0000313" key="3">
    <source>
        <dbReference type="Proteomes" id="UP001487296"/>
    </source>
</evidence>
<dbReference type="EMBL" id="JBBNFP010000028">
    <property type="protein sequence ID" value="MEQ2486968.1"/>
    <property type="molecule type" value="Genomic_DNA"/>
</dbReference>